<organism evidence="2">
    <name type="scientific">Arion vulgaris</name>
    <dbReference type="NCBI Taxonomy" id="1028688"/>
    <lineage>
        <taxon>Eukaryota</taxon>
        <taxon>Metazoa</taxon>
        <taxon>Spiralia</taxon>
        <taxon>Lophotrochozoa</taxon>
        <taxon>Mollusca</taxon>
        <taxon>Gastropoda</taxon>
        <taxon>Heterobranchia</taxon>
        <taxon>Euthyneura</taxon>
        <taxon>Panpulmonata</taxon>
        <taxon>Eupulmonata</taxon>
        <taxon>Stylommatophora</taxon>
        <taxon>Helicina</taxon>
        <taxon>Arionoidea</taxon>
        <taxon>Arionidae</taxon>
        <taxon>Arion</taxon>
    </lineage>
</organism>
<evidence type="ECO:0000313" key="2">
    <source>
        <dbReference type="EMBL" id="CEK54012.1"/>
    </source>
</evidence>
<evidence type="ECO:0000256" key="1">
    <source>
        <dbReference type="SAM" id="MobiDB-lite"/>
    </source>
</evidence>
<gene>
    <name evidence="2" type="primary">ORF21758</name>
</gene>
<dbReference type="EMBL" id="HACG01007147">
    <property type="protein sequence ID" value="CEK54012.1"/>
    <property type="molecule type" value="Transcribed_RNA"/>
</dbReference>
<proteinExistence type="predicted"/>
<protein>
    <submittedName>
        <fullName evidence="2">Uncharacterized protein</fullName>
    </submittedName>
</protein>
<feature type="compositionally biased region" description="Basic and acidic residues" evidence="1">
    <location>
        <begin position="1"/>
        <end position="17"/>
    </location>
</feature>
<name>A0A0B6YCK7_9EUPU</name>
<reference evidence="2" key="1">
    <citation type="submission" date="2014-12" db="EMBL/GenBank/DDBJ databases">
        <title>Insight into the proteome of Arion vulgaris.</title>
        <authorList>
            <person name="Aradska J."/>
            <person name="Bulat T."/>
            <person name="Smidak R."/>
            <person name="Sarate P."/>
            <person name="Gangsoo J."/>
            <person name="Sialana F."/>
            <person name="Bilban M."/>
            <person name="Lubec G."/>
        </authorList>
    </citation>
    <scope>NUCLEOTIDE SEQUENCE</scope>
    <source>
        <tissue evidence="2">Skin</tissue>
    </source>
</reference>
<sequence>KRLQANDERDCHNKSDVDISENDDECPVSSSSAAVDTKSSMARTNDDYVWDDEDDDMLCQIDTIYDGDCRSSTDVVSSQNENKHNS</sequence>
<feature type="non-terminal residue" evidence="2">
    <location>
        <position position="86"/>
    </location>
</feature>
<dbReference type="AlphaFoldDB" id="A0A0B6YCK7"/>
<feature type="non-terminal residue" evidence="2">
    <location>
        <position position="1"/>
    </location>
</feature>
<accession>A0A0B6YCK7</accession>
<feature type="region of interest" description="Disordered" evidence="1">
    <location>
        <begin position="1"/>
        <end position="49"/>
    </location>
</feature>